<dbReference type="GeneID" id="24824723"/>
<dbReference type="GO" id="GO:0016887">
    <property type="term" value="F:ATP hydrolysis activity"/>
    <property type="evidence" value="ECO:0007669"/>
    <property type="project" value="InterPro"/>
</dbReference>
<dbReference type="InterPro" id="IPR003439">
    <property type="entry name" value="ABC_transporter-like_ATP-bd"/>
</dbReference>
<dbReference type="PROSITE" id="PS00211">
    <property type="entry name" value="ABC_TRANSPORTER_1"/>
    <property type="match status" value="1"/>
</dbReference>
<evidence type="ECO:0000313" key="7">
    <source>
        <dbReference type="Proteomes" id="UP000033038"/>
    </source>
</evidence>
<dbReference type="SMART" id="SM00382">
    <property type="entry name" value="AAA"/>
    <property type="match status" value="1"/>
</dbReference>
<dbReference type="HOGENOM" id="CLU_000604_1_23_2"/>
<evidence type="ECO:0000256" key="2">
    <source>
        <dbReference type="ARBA" id="ARBA00022448"/>
    </source>
</evidence>
<dbReference type="GO" id="GO:0005524">
    <property type="term" value="F:ATP binding"/>
    <property type="evidence" value="ECO:0007669"/>
    <property type="project" value="UniProtKB-KW"/>
</dbReference>
<dbReference type="InterPro" id="IPR003593">
    <property type="entry name" value="AAA+_ATPase"/>
</dbReference>
<evidence type="ECO:0000256" key="3">
    <source>
        <dbReference type="ARBA" id="ARBA00022741"/>
    </source>
</evidence>
<dbReference type="SUPFAM" id="SSF52540">
    <property type="entry name" value="P-loop containing nucleoside triphosphate hydrolases"/>
    <property type="match status" value="1"/>
</dbReference>
<dbReference type="Proteomes" id="UP000033038">
    <property type="component" value="Chromosome"/>
</dbReference>
<proteinExistence type="inferred from homology"/>
<dbReference type="KEGG" id="mbw:MSBRW_3120"/>
<dbReference type="Pfam" id="PF00005">
    <property type="entry name" value="ABC_tran"/>
    <property type="match status" value="1"/>
</dbReference>
<feature type="domain" description="ABC transporter" evidence="5">
    <location>
        <begin position="6"/>
        <end position="231"/>
    </location>
</feature>
<evidence type="ECO:0000256" key="1">
    <source>
        <dbReference type="ARBA" id="ARBA00005417"/>
    </source>
</evidence>
<evidence type="ECO:0000256" key="4">
    <source>
        <dbReference type="ARBA" id="ARBA00022840"/>
    </source>
</evidence>
<sequence length="232" mass="25883">MFSISLRANGISKTYGKGLLSQGKCIFREVSFEIRPGETFGLMGPSGEGKSTLGRVIAGLEKPTYGTVYYESSPLSEMNKTEHMTFRRKVQIMFQDPTGAFNPRKKIGSSVFDVLKLLKIPHIEHASKTKEMLMTIGLPEEVLSRYPSQLSGGQLQRLALGRILLLEPEYIVLDEPTSALDVSVQAQVLHMLKKVQAEKSIGYFLISHDEAVIRFMSDSCGLLENKQLRIID</sequence>
<evidence type="ECO:0000313" key="6">
    <source>
        <dbReference type="EMBL" id="AKB52373.1"/>
    </source>
</evidence>
<dbReference type="PANTHER" id="PTHR43776">
    <property type="entry name" value="TRANSPORT ATP-BINDING PROTEIN"/>
    <property type="match status" value="1"/>
</dbReference>
<dbReference type="InterPro" id="IPR017871">
    <property type="entry name" value="ABC_transporter-like_CS"/>
</dbReference>
<evidence type="ECO:0000259" key="5">
    <source>
        <dbReference type="PROSITE" id="PS50893"/>
    </source>
</evidence>
<dbReference type="EMBL" id="CP009526">
    <property type="protein sequence ID" value="AKB52373.1"/>
    <property type="molecule type" value="Genomic_DNA"/>
</dbReference>
<dbReference type="Gene3D" id="3.40.50.300">
    <property type="entry name" value="P-loop containing nucleotide triphosphate hydrolases"/>
    <property type="match status" value="1"/>
</dbReference>
<keyword evidence="3" id="KW-0547">Nucleotide-binding</keyword>
<dbReference type="PANTHER" id="PTHR43776:SF7">
    <property type="entry name" value="D,D-DIPEPTIDE TRANSPORT ATP-BINDING PROTEIN DDPF-RELATED"/>
    <property type="match status" value="1"/>
</dbReference>
<reference evidence="6 7" key="1">
    <citation type="submission" date="2014-07" db="EMBL/GenBank/DDBJ databases">
        <title>Methanogenic archaea and the global carbon cycle.</title>
        <authorList>
            <person name="Henriksen J.R."/>
            <person name="Luke J."/>
            <person name="Reinhart S."/>
            <person name="Benedict M.N."/>
            <person name="Youngblut N.D."/>
            <person name="Metcalf M.E."/>
            <person name="Whitaker R.J."/>
            <person name="Metcalf W.W."/>
        </authorList>
    </citation>
    <scope>NUCLEOTIDE SEQUENCE [LARGE SCALE GENOMIC DNA]</scope>
    <source>
        <strain evidence="6 7">Wiesmoor</strain>
    </source>
</reference>
<dbReference type="InterPro" id="IPR050319">
    <property type="entry name" value="ABC_transp_ATP-bind"/>
</dbReference>
<dbReference type="GO" id="GO:0055085">
    <property type="term" value="P:transmembrane transport"/>
    <property type="evidence" value="ECO:0007669"/>
    <property type="project" value="UniProtKB-ARBA"/>
</dbReference>
<comment type="similarity">
    <text evidence="1">Belongs to the ABC transporter superfamily.</text>
</comment>
<dbReference type="PATRIC" id="fig|1434109.4.peg.4057"/>
<gene>
    <name evidence="6" type="ORF">MSBRW_3120</name>
</gene>
<dbReference type="InterPro" id="IPR027417">
    <property type="entry name" value="P-loop_NTPase"/>
</dbReference>
<keyword evidence="2" id="KW-0813">Transport</keyword>
<organism evidence="6 7">
    <name type="scientific">Methanosarcina barkeri str. Wiesmoor</name>
    <dbReference type="NCBI Taxonomy" id="1434109"/>
    <lineage>
        <taxon>Archaea</taxon>
        <taxon>Methanobacteriati</taxon>
        <taxon>Methanobacteriota</taxon>
        <taxon>Stenosarchaea group</taxon>
        <taxon>Methanomicrobia</taxon>
        <taxon>Methanosarcinales</taxon>
        <taxon>Methanosarcinaceae</taxon>
        <taxon>Methanosarcina</taxon>
    </lineage>
</organism>
<name>A0A0E3QQI5_METBA</name>
<accession>A0A0E3QQI5</accession>
<keyword evidence="4 6" id="KW-0067">ATP-binding</keyword>
<dbReference type="PROSITE" id="PS50893">
    <property type="entry name" value="ABC_TRANSPORTER_2"/>
    <property type="match status" value="1"/>
</dbReference>
<dbReference type="CDD" id="cd03257">
    <property type="entry name" value="ABC_NikE_OppD_transporters"/>
    <property type="match status" value="1"/>
</dbReference>
<dbReference type="RefSeq" id="WP_011306603.1">
    <property type="nucleotide sequence ID" value="NZ_CP009526.1"/>
</dbReference>
<protein>
    <submittedName>
        <fullName evidence="6">Oligopeptide transport ATP-binding protein OppF</fullName>
    </submittedName>
</protein>
<dbReference type="AlphaFoldDB" id="A0A0E3QQI5"/>